<dbReference type="InterPro" id="IPR001214">
    <property type="entry name" value="SET_dom"/>
</dbReference>
<evidence type="ECO:0000259" key="1">
    <source>
        <dbReference type="PROSITE" id="PS50280"/>
    </source>
</evidence>
<evidence type="ECO:0000313" key="3">
    <source>
        <dbReference type="Proteomes" id="UP001162164"/>
    </source>
</evidence>
<dbReference type="EMBL" id="JAPWTJ010000403">
    <property type="protein sequence ID" value="KAJ8978775.1"/>
    <property type="molecule type" value="Genomic_DNA"/>
</dbReference>
<dbReference type="PANTHER" id="PTHR46167">
    <property type="entry name" value="N-LYSINE METHYLTRANSFERASE KMT5A"/>
    <property type="match status" value="1"/>
</dbReference>
<organism evidence="2 3">
    <name type="scientific">Molorchus minor</name>
    <dbReference type="NCBI Taxonomy" id="1323400"/>
    <lineage>
        <taxon>Eukaryota</taxon>
        <taxon>Metazoa</taxon>
        <taxon>Ecdysozoa</taxon>
        <taxon>Arthropoda</taxon>
        <taxon>Hexapoda</taxon>
        <taxon>Insecta</taxon>
        <taxon>Pterygota</taxon>
        <taxon>Neoptera</taxon>
        <taxon>Endopterygota</taxon>
        <taxon>Coleoptera</taxon>
        <taxon>Polyphaga</taxon>
        <taxon>Cucujiformia</taxon>
        <taxon>Chrysomeloidea</taxon>
        <taxon>Cerambycidae</taxon>
        <taxon>Lamiinae</taxon>
        <taxon>Monochamini</taxon>
        <taxon>Molorchus</taxon>
    </lineage>
</organism>
<dbReference type="InterPro" id="IPR051760">
    <property type="entry name" value="KMT5A"/>
</dbReference>
<proteinExistence type="predicted"/>
<dbReference type="Gene3D" id="2.170.270.10">
    <property type="entry name" value="SET domain"/>
    <property type="match status" value="1"/>
</dbReference>
<sequence>MYYFKHNDQHIDATAESGKLGRLVNHSRNGNLITKTMIVDKVPRLALMAKTDISKGAELLYDYGDRSKEALEHHPWLAS</sequence>
<dbReference type="SUPFAM" id="SSF82199">
    <property type="entry name" value="SET domain"/>
    <property type="match status" value="1"/>
</dbReference>
<dbReference type="InterPro" id="IPR046341">
    <property type="entry name" value="SET_dom_sf"/>
</dbReference>
<dbReference type="Pfam" id="PF00856">
    <property type="entry name" value="SET"/>
    <property type="match status" value="1"/>
</dbReference>
<name>A0ABQ9JKR2_9CUCU</name>
<reference evidence="2" key="1">
    <citation type="journal article" date="2023" name="Insect Mol. Biol.">
        <title>Genome sequencing provides insights into the evolution of gene families encoding plant cell wall-degrading enzymes in longhorned beetles.</title>
        <authorList>
            <person name="Shin N.R."/>
            <person name="Okamura Y."/>
            <person name="Kirsch R."/>
            <person name="Pauchet Y."/>
        </authorList>
    </citation>
    <scope>NUCLEOTIDE SEQUENCE</scope>
    <source>
        <strain evidence="2">MMC_N1</strain>
    </source>
</reference>
<keyword evidence="3" id="KW-1185">Reference proteome</keyword>
<feature type="domain" description="SET" evidence="1">
    <location>
        <begin position="1"/>
        <end position="64"/>
    </location>
</feature>
<comment type="caution">
    <text evidence="2">The sequence shown here is derived from an EMBL/GenBank/DDBJ whole genome shotgun (WGS) entry which is preliminary data.</text>
</comment>
<evidence type="ECO:0000313" key="2">
    <source>
        <dbReference type="EMBL" id="KAJ8978775.1"/>
    </source>
</evidence>
<dbReference type="PROSITE" id="PS50280">
    <property type="entry name" value="SET"/>
    <property type="match status" value="1"/>
</dbReference>
<gene>
    <name evidence="2" type="ORF">NQ317_015499</name>
</gene>
<dbReference type="PANTHER" id="PTHR46167:SF1">
    <property type="entry name" value="N-LYSINE METHYLTRANSFERASE KMT5A"/>
    <property type="match status" value="1"/>
</dbReference>
<dbReference type="Proteomes" id="UP001162164">
    <property type="component" value="Unassembled WGS sequence"/>
</dbReference>
<accession>A0ABQ9JKR2</accession>
<protein>
    <recommendedName>
        <fullName evidence="1">SET domain-containing protein</fullName>
    </recommendedName>
</protein>